<reference evidence="3" key="1">
    <citation type="submission" date="2025-08" db="UniProtKB">
        <authorList>
            <consortium name="Ensembl"/>
        </authorList>
    </citation>
    <scope>IDENTIFICATION</scope>
</reference>
<dbReference type="GO" id="GO:0008009">
    <property type="term" value="F:chemokine activity"/>
    <property type="evidence" value="ECO:0007669"/>
    <property type="project" value="InterPro"/>
</dbReference>
<name>A0A3Q3IU73_MONAL</name>
<dbReference type="CTD" id="10563"/>
<dbReference type="PANTHER" id="PTHR12015">
    <property type="entry name" value="SMALL INDUCIBLE CYTOKINE A"/>
    <property type="match status" value="1"/>
</dbReference>
<evidence type="ECO:0000313" key="3">
    <source>
        <dbReference type="Ensembl" id="ENSMALP00000008868.1"/>
    </source>
</evidence>
<sequence>MASPMESAAMHPGFKIKTTAKMMPKPLLILAVLTLCCCITTLNAFSRPGCQCLRATRSRIRNIKQIVVIPISGLCRQPEIIVIRKNGSKICVDPQAPWLNNLLTNLPKIGCDKGRVLSCLRHQILH</sequence>
<dbReference type="InterPro" id="IPR039809">
    <property type="entry name" value="Chemokine_b/g/d"/>
</dbReference>
<reference evidence="3" key="2">
    <citation type="submission" date="2025-09" db="UniProtKB">
        <authorList>
            <consortium name="Ensembl"/>
        </authorList>
    </citation>
    <scope>IDENTIFICATION</scope>
</reference>
<dbReference type="RefSeq" id="XP_020450785.1">
    <property type="nucleotide sequence ID" value="XM_020595129.1"/>
</dbReference>
<protein>
    <recommendedName>
        <fullName evidence="2">Chemokine interleukin-8-like domain-containing protein</fullName>
    </recommendedName>
</protein>
<dbReference type="Ensembl" id="ENSMALT00000009053.1">
    <property type="protein sequence ID" value="ENSMALP00000008868.1"/>
    <property type="gene ID" value="ENSMALG00000006322.1"/>
</dbReference>
<evidence type="ECO:0000259" key="2">
    <source>
        <dbReference type="SMART" id="SM00199"/>
    </source>
</evidence>
<dbReference type="GeneID" id="109957333"/>
<dbReference type="Proteomes" id="UP000261600">
    <property type="component" value="Unplaced"/>
</dbReference>
<keyword evidence="1" id="KW-0202">Cytokine</keyword>
<keyword evidence="4" id="KW-1185">Reference proteome</keyword>
<dbReference type="PANTHER" id="PTHR12015:SF203">
    <property type="entry name" value="CHEMOKINE INTERLEUKIN-8-LIKE DOMAIN-CONTAINING PROTEIN"/>
    <property type="match status" value="1"/>
</dbReference>
<proteinExistence type="predicted"/>
<dbReference type="InterPro" id="IPR001811">
    <property type="entry name" value="Chemokine_IL8-like_dom"/>
</dbReference>
<dbReference type="InterPro" id="IPR036048">
    <property type="entry name" value="Interleukin_8-like_sf"/>
</dbReference>
<dbReference type="Pfam" id="PF00048">
    <property type="entry name" value="IL8"/>
    <property type="match status" value="1"/>
</dbReference>
<feature type="domain" description="Chemokine interleukin-8-like" evidence="2">
    <location>
        <begin position="47"/>
        <end position="106"/>
    </location>
</feature>
<dbReference type="Gene3D" id="2.40.50.40">
    <property type="match status" value="1"/>
</dbReference>
<dbReference type="KEGG" id="malb:109957333"/>
<dbReference type="SUPFAM" id="SSF54117">
    <property type="entry name" value="Interleukin 8-like chemokines"/>
    <property type="match status" value="1"/>
</dbReference>
<evidence type="ECO:0000313" key="4">
    <source>
        <dbReference type="Proteomes" id="UP000261600"/>
    </source>
</evidence>
<dbReference type="OrthoDB" id="9948647at2759"/>
<dbReference type="GO" id="GO:0006955">
    <property type="term" value="P:immune response"/>
    <property type="evidence" value="ECO:0007669"/>
    <property type="project" value="InterPro"/>
</dbReference>
<accession>A0A3Q3IU73</accession>
<dbReference type="GO" id="GO:0005615">
    <property type="term" value="C:extracellular space"/>
    <property type="evidence" value="ECO:0007669"/>
    <property type="project" value="UniProtKB-KW"/>
</dbReference>
<dbReference type="SMART" id="SM00199">
    <property type="entry name" value="SCY"/>
    <property type="match status" value="1"/>
</dbReference>
<dbReference type="STRING" id="43700.ENSMALP00000008868"/>
<dbReference type="AlphaFoldDB" id="A0A3Q3IU73"/>
<organism evidence="3 4">
    <name type="scientific">Monopterus albus</name>
    <name type="common">Swamp eel</name>
    <dbReference type="NCBI Taxonomy" id="43700"/>
    <lineage>
        <taxon>Eukaryota</taxon>
        <taxon>Metazoa</taxon>
        <taxon>Chordata</taxon>
        <taxon>Craniata</taxon>
        <taxon>Vertebrata</taxon>
        <taxon>Euteleostomi</taxon>
        <taxon>Actinopterygii</taxon>
        <taxon>Neopterygii</taxon>
        <taxon>Teleostei</taxon>
        <taxon>Neoteleostei</taxon>
        <taxon>Acanthomorphata</taxon>
        <taxon>Anabantaria</taxon>
        <taxon>Synbranchiformes</taxon>
        <taxon>Synbranchidae</taxon>
        <taxon>Monopterus</taxon>
    </lineage>
</organism>
<evidence type="ECO:0000256" key="1">
    <source>
        <dbReference type="ARBA" id="ARBA00022514"/>
    </source>
</evidence>